<accession>A0A9D4CIR0</accession>
<organism evidence="5 6">
    <name type="scientific">Dreissena polymorpha</name>
    <name type="common">Zebra mussel</name>
    <name type="synonym">Mytilus polymorpha</name>
    <dbReference type="NCBI Taxonomy" id="45954"/>
    <lineage>
        <taxon>Eukaryota</taxon>
        <taxon>Metazoa</taxon>
        <taxon>Spiralia</taxon>
        <taxon>Lophotrochozoa</taxon>
        <taxon>Mollusca</taxon>
        <taxon>Bivalvia</taxon>
        <taxon>Autobranchia</taxon>
        <taxon>Heteroconchia</taxon>
        <taxon>Euheterodonta</taxon>
        <taxon>Imparidentia</taxon>
        <taxon>Neoheterodontei</taxon>
        <taxon>Myida</taxon>
        <taxon>Dreissenoidea</taxon>
        <taxon>Dreissenidae</taxon>
        <taxon>Dreissena</taxon>
    </lineage>
</organism>
<evidence type="ECO:0000259" key="4">
    <source>
        <dbReference type="Pfam" id="PF04500"/>
    </source>
</evidence>
<sequence>MENSLHDATVMYITPTAPVTYAIVDSGTERGKPKLVLSNSYFNVVKRQLKSDDVVWRCSVRGKSIACTAVVKQSGDDFTPMSIEHIHPSKRVLASSIQQKKEVNTNNTCI</sequence>
<evidence type="ECO:0000256" key="2">
    <source>
        <dbReference type="ARBA" id="ARBA00022771"/>
    </source>
</evidence>
<feature type="domain" description="FLYWCH-type" evidence="4">
    <location>
        <begin position="28"/>
        <end position="87"/>
    </location>
</feature>
<name>A0A9D4CIR0_DREPO</name>
<dbReference type="Pfam" id="PF04500">
    <property type="entry name" value="FLYWCH"/>
    <property type="match status" value="1"/>
</dbReference>
<keyword evidence="6" id="KW-1185">Reference proteome</keyword>
<keyword evidence="3" id="KW-0862">Zinc</keyword>
<dbReference type="AlphaFoldDB" id="A0A9D4CIR0"/>
<protein>
    <recommendedName>
        <fullName evidence="4">FLYWCH-type domain-containing protein</fullName>
    </recommendedName>
</protein>
<keyword evidence="1" id="KW-0479">Metal-binding</keyword>
<keyword evidence="2" id="KW-0863">Zinc-finger</keyword>
<dbReference type="Gene3D" id="2.20.25.240">
    <property type="match status" value="1"/>
</dbReference>
<evidence type="ECO:0000256" key="3">
    <source>
        <dbReference type="ARBA" id="ARBA00022833"/>
    </source>
</evidence>
<proteinExistence type="predicted"/>
<reference evidence="5" key="1">
    <citation type="journal article" date="2019" name="bioRxiv">
        <title>The Genome of the Zebra Mussel, Dreissena polymorpha: A Resource for Invasive Species Research.</title>
        <authorList>
            <person name="McCartney M.A."/>
            <person name="Auch B."/>
            <person name="Kono T."/>
            <person name="Mallez S."/>
            <person name="Zhang Y."/>
            <person name="Obille A."/>
            <person name="Becker A."/>
            <person name="Abrahante J.E."/>
            <person name="Garbe J."/>
            <person name="Badalamenti J.P."/>
            <person name="Herman A."/>
            <person name="Mangelson H."/>
            <person name="Liachko I."/>
            <person name="Sullivan S."/>
            <person name="Sone E.D."/>
            <person name="Koren S."/>
            <person name="Silverstein K.A.T."/>
            <person name="Beckman K.B."/>
            <person name="Gohl D.M."/>
        </authorList>
    </citation>
    <scope>NUCLEOTIDE SEQUENCE</scope>
    <source>
        <strain evidence="5">Duluth1</strain>
        <tissue evidence="5">Whole animal</tissue>
    </source>
</reference>
<comment type="caution">
    <text evidence="5">The sequence shown here is derived from an EMBL/GenBank/DDBJ whole genome shotgun (WGS) entry which is preliminary data.</text>
</comment>
<dbReference type="Proteomes" id="UP000828390">
    <property type="component" value="Unassembled WGS sequence"/>
</dbReference>
<evidence type="ECO:0000313" key="5">
    <source>
        <dbReference type="EMBL" id="KAH3725399.1"/>
    </source>
</evidence>
<reference evidence="5" key="2">
    <citation type="submission" date="2020-11" db="EMBL/GenBank/DDBJ databases">
        <authorList>
            <person name="McCartney M.A."/>
            <person name="Auch B."/>
            <person name="Kono T."/>
            <person name="Mallez S."/>
            <person name="Becker A."/>
            <person name="Gohl D.M."/>
            <person name="Silverstein K.A.T."/>
            <person name="Koren S."/>
            <person name="Bechman K.B."/>
            <person name="Herman A."/>
            <person name="Abrahante J.E."/>
            <person name="Garbe J."/>
        </authorList>
    </citation>
    <scope>NUCLEOTIDE SEQUENCE</scope>
    <source>
        <strain evidence="5">Duluth1</strain>
        <tissue evidence="5">Whole animal</tissue>
    </source>
</reference>
<evidence type="ECO:0000313" key="6">
    <source>
        <dbReference type="Proteomes" id="UP000828390"/>
    </source>
</evidence>
<gene>
    <name evidence="5" type="ORF">DPMN_051232</name>
</gene>
<evidence type="ECO:0000256" key="1">
    <source>
        <dbReference type="ARBA" id="ARBA00022723"/>
    </source>
</evidence>
<dbReference type="InterPro" id="IPR007588">
    <property type="entry name" value="Znf_FLYWCH"/>
</dbReference>
<dbReference type="GO" id="GO:0008270">
    <property type="term" value="F:zinc ion binding"/>
    <property type="evidence" value="ECO:0007669"/>
    <property type="project" value="UniProtKB-KW"/>
</dbReference>
<dbReference type="EMBL" id="JAIWYP010000012">
    <property type="protein sequence ID" value="KAH3725399.1"/>
    <property type="molecule type" value="Genomic_DNA"/>
</dbReference>